<keyword evidence="2" id="KW-0503">Monooxygenase</keyword>
<dbReference type="PANTHER" id="PTHR33336:SF3">
    <property type="entry name" value="ABM DOMAIN-CONTAINING PROTEIN"/>
    <property type="match status" value="1"/>
</dbReference>
<dbReference type="PROSITE" id="PS51725">
    <property type="entry name" value="ABM"/>
    <property type="match status" value="1"/>
</dbReference>
<evidence type="ECO:0000313" key="2">
    <source>
        <dbReference type="EMBL" id="BCF90901.1"/>
    </source>
</evidence>
<dbReference type="GO" id="GO:0004497">
    <property type="term" value="F:monooxygenase activity"/>
    <property type="evidence" value="ECO:0007669"/>
    <property type="project" value="UniProtKB-KW"/>
</dbReference>
<keyword evidence="3" id="KW-1185">Reference proteome</keyword>
<name>A0A7I8BRU9_9BURK</name>
<feature type="domain" description="ABM" evidence="1">
    <location>
        <begin position="5"/>
        <end position="93"/>
    </location>
</feature>
<dbReference type="EMBL" id="AP023175">
    <property type="protein sequence ID" value="BCF90901.1"/>
    <property type="molecule type" value="Genomic_DNA"/>
</dbReference>
<proteinExistence type="predicted"/>
<dbReference type="PANTHER" id="PTHR33336">
    <property type="entry name" value="QUINOL MONOOXYGENASE YGIN-RELATED"/>
    <property type="match status" value="1"/>
</dbReference>
<evidence type="ECO:0000259" key="1">
    <source>
        <dbReference type="PROSITE" id="PS51725"/>
    </source>
</evidence>
<dbReference type="Gene3D" id="3.30.70.100">
    <property type="match status" value="1"/>
</dbReference>
<sequence length="99" mass="11052">MTSNVKIVAILTAKAGREVELDKLLRGMTSPSRAEPGNLRYDLWQDVDNPGRFVLDELYKNTDAVASHRATPHFQNYLSQINDLAERTAVVVHSVDVSD</sequence>
<reference evidence="2 3" key="1">
    <citation type="journal article" date="2020" name="Genes (Basel)">
        <title>Genomic Comparison of Insect Gut Symbionts from Divergent Burkholderia Subclades.</title>
        <authorList>
            <person name="Takeshita K."/>
            <person name="Kikuchi Y."/>
        </authorList>
    </citation>
    <scope>NUCLEOTIDE SEQUENCE [LARGE SCALE GENOMIC DNA]</scope>
    <source>
        <strain evidence="2 3">PGU16</strain>
    </source>
</reference>
<dbReference type="InterPro" id="IPR050744">
    <property type="entry name" value="AI-2_Isomerase_LsrG"/>
</dbReference>
<gene>
    <name evidence="2" type="ORF">PPGU16_39680</name>
</gene>
<dbReference type="KEGG" id="plad:PPGU16_39680"/>
<dbReference type="Pfam" id="PF03992">
    <property type="entry name" value="ABM"/>
    <property type="match status" value="1"/>
</dbReference>
<protein>
    <submittedName>
        <fullName evidence="2">Antibiotic biosynthesis monooxygenase</fullName>
    </submittedName>
</protein>
<dbReference type="InterPro" id="IPR007138">
    <property type="entry name" value="ABM_dom"/>
</dbReference>
<dbReference type="RefSeq" id="WP_180724538.1">
    <property type="nucleotide sequence ID" value="NZ_AP023175.1"/>
</dbReference>
<keyword evidence="2" id="KW-0560">Oxidoreductase</keyword>
<dbReference type="SUPFAM" id="SSF54909">
    <property type="entry name" value="Dimeric alpha+beta barrel"/>
    <property type="match status" value="1"/>
</dbReference>
<evidence type="ECO:0000313" key="3">
    <source>
        <dbReference type="Proteomes" id="UP000510888"/>
    </source>
</evidence>
<dbReference type="InterPro" id="IPR011008">
    <property type="entry name" value="Dimeric_a/b-barrel"/>
</dbReference>
<dbReference type="AlphaFoldDB" id="A0A7I8BRU9"/>
<dbReference type="Proteomes" id="UP000510888">
    <property type="component" value="Chromosome 2"/>
</dbReference>
<organism evidence="2 3">
    <name type="scientific">Paraburkholderia largidicola</name>
    <dbReference type="NCBI Taxonomy" id="3014751"/>
    <lineage>
        <taxon>Bacteria</taxon>
        <taxon>Pseudomonadati</taxon>
        <taxon>Pseudomonadota</taxon>
        <taxon>Betaproteobacteria</taxon>
        <taxon>Burkholderiales</taxon>
        <taxon>Burkholderiaceae</taxon>
        <taxon>Paraburkholderia</taxon>
    </lineage>
</organism>
<accession>A0A7I8BRU9</accession>